<dbReference type="Proteomes" id="UP000242188">
    <property type="component" value="Unassembled WGS sequence"/>
</dbReference>
<reference evidence="1 2" key="1">
    <citation type="journal article" date="2017" name="Nat. Ecol. Evol.">
        <title>Scallop genome provides insights into evolution of bilaterian karyotype and development.</title>
        <authorList>
            <person name="Wang S."/>
            <person name="Zhang J."/>
            <person name="Jiao W."/>
            <person name="Li J."/>
            <person name="Xun X."/>
            <person name="Sun Y."/>
            <person name="Guo X."/>
            <person name="Huan P."/>
            <person name="Dong B."/>
            <person name="Zhang L."/>
            <person name="Hu X."/>
            <person name="Sun X."/>
            <person name="Wang J."/>
            <person name="Zhao C."/>
            <person name="Wang Y."/>
            <person name="Wang D."/>
            <person name="Huang X."/>
            <person name="Wang R."/>
            <person name="Lv J."/>
            <person name="Li Y."/>
            <person name="Zhang Z."/>
            <person name="Liu B."/>
            <person name="Lu W."/>
            <person name="Hui Y."/>
            <person name="Liang J."/>
            <person name="Zhou Z."/>
            <person name="Hou R."/>
            <person name="Li X."/>
            <person name="Liu Y."/>
            <person name="Li H."/>
            <person name="Ning X."/>
            <person name="Lin Y."/>
            <person name="Zhao L."/>
            <person name="Xing Q."/>
            <person name="Dou J."/>
            <person name="Li Y."/>
            <person name="Mao J."/>
            <person name="Guo H."/>
            <person name="Dou H."/>
            <person name="Li T."/>
            <person name="Mu C."/>
            <person name="Jiang W."/>
            <person name="Fu Q."/>
            <person name="Fu X."/>
            <person name="Miao Y."/>
            <person name="Liu J."/>
            <person name="Yu Q."/>
            <person name="Li R."/>
            <person name="Liao H."/>
            <person name="Li X."/>
            <person name="Kong Y."/>
            <person name="Jiang Z."/>
            <person name="Chourrout D."/>
            <person name="Li R."/>
            <person name="Bao Z."/>
        </authorList>
    </citation>
    <scope>NUCLEOTIDE SEQUENCE [LARGE SCALE GENOMIC DNA]</scope>
    <source>
        <strain evidence="1 2">PY_sf001</strain>
    </source>
</reference>
<evidence type="ECO:0000313" key="2">
    <source>
        <dbReference type="Proteomes" id="UP000242188"/>
    </source>
</evidence>
<keyword evidence="2" id="KW-1185">Reference proteome</keyword>
<proteinExistence type="predicted"/>
<gene>
    <name evidence="1" type="ORF">KP79_PYT03395</name>
</gene>
<evidence type="ECO:0000313" key="1">
    <source>
        <dbReference type="EMBL" id="OWF34515.1"/>
    </source>
</evidence>
<accession>A0A210PDC7</accession>
<dbReference type="Gene3D" id="3.40.1310.20">
    <property type="match status" value="1"/>
</dbReference>
<protein>
    <submittedName>
        <fullName evidence="1">Master replication protein</fullName>
    </submittedName>
</protein>
<organism evidence="1 2">
    <name type="scientific">Mizuhopecten yessoensis</name>
    <name type="common">Japanese scallop</name>
    <name type="synonym">Patinopecten yessoensis</name>
    <dbReference type="NCBI Taxonomy" id="6573"/>
    <lineage>
        <taxon>Eukaryota</taxon>
        <taxon>Metazoa</taxon>
        <taxon>Spiralia</taxon>
        <taxon>Lophotrochozoa</taxon>
        <taxon>Mollusca</taxon>
        <taxon>Bivalvia</taxon>
        <taxon>Autobranchia</taxon>
        <taxon>Pteriomorphia</taxon>
        <taxon>Pectinida</taxon>
        <taxon>Pectinoidea</taxon>
        <taxon>Pectinidae</taxon>
        <taxon>Mizuhopecten</taxon>
    </lineage>
</organism>
<dbReference type="AlphaFoldDB" id="A0A210PDC7"/>
<sequence>MDSDKLARHLRACKKNPENQDYVDDRRKDRPGRNFFLTWHEHVKYIATQLGEMHEDIESFIICDELGAGQEGHEHSHAVIIMKEHKMTFWRFKNYWEIHELPMYSDISACRNIKQSIKYCSKEDFECNIMNIDHDYLSTLKLAWCYAQKVDRLNPLHYPYCRLIPGEQRKFREFFEEFIHKQKTVKAKAKLANCELYAWQRKALEQLKIQDDRTVFWIYDQEGNKGKTFLSQYCAANLDCIVLENGGKKDLAYTYGEQEYVVFDFTRSMEENINYSFIEALKNGRIFSSKYESRIKIFDPAKVICMANFMPDQAKLSADRWMIWGILDNDNFEILD</sequence>
<comment type="caution">
    <text evidence="1">The sequence shown here is derived from an EMBL/GenBank/DDBJ whole genome shotgun (WGS) entry which is preliminary data.</text>
</comment>
<dbReference type="EMBL" id="NEDP02082541">
    <property type="protein sequence ID" value="OWF34515.1"/>
    <property type="molecule type" value="Genomic_DNA"/>
</dbReference>
<name>A0A210PDC7_MIZYE</name>